<name>A0ABP9X1X5_9CHLR</name>
<feature type="domain" description="Calpain catalytic" evidence="6">
    <location>
        <begin position="125"/>
        <end position="384"/>
    </location>
</feature>
<feature type="active site" evidence="5">
    <location>
        <position position="337"/>
    </location>
</feature>
<dbReference type="PANTHER" id="PTHR10183:SF379">
    <property type="entry name" value="CALPAIN-5"/>
    <property type="match status" value="1"/>
</dbReference>
<evidence type="ECO:0000256" key="3">
    <source>
        <dbReference type="ARBA" id="ARBA00022801"/>
    </source>
</evidence>
<reference evidence="7 8" key="1">
    <citation type="submission" date="2024-02" db="EMBL/GenBank/DDBJ databases">
        <title>Herpetosiphon gulosus NBRC 112829.</title>
        <authorList>
            <person name="Ichikawa N."/>
            <person name="Katano-Makiyama Y."/>
            <person name="Hidaka K."/>
        </authorList>
    </citation>
    <scope>NUCLEOTIDE SEQUENCE [LARGE SCALE GENOMIC DNA]</scope>
    <source>
        <strain evidence="7 8">NBRC 112829</strain>
    </source>
</reference>
<dbReference type="Gene3D" id="1.10.287.1060">
    <property type="entry name" value="ESAT-6-like"/>
    <property type="match status" value="1"/>
</dbReference>
<keyword evidence="2 5" id="KW-0645">Protease</keyword>
<evidence type="ECO:0000256" key="5">
    <source>
        <dbReference type="PROSITE-ProRule" id="PRU00239"/>
    </source>
</evidence>
<dbReference type="RefSeq" id="WP_345722448.1">
    <property type="nucleotide sequence ID" value="NZ_BAABRU010000008.1"/>
</dbReference>
<dbReference type="NCBIfam" id="TIGR03930">
    <property type="entry name" value="WXG100_ESAT6"/>
    <property type="match status" value="1"/>
</dbReference>
<feature type="active site" evidence="5">
    <location>
        <position position="156"/>
    </location>
</feature>
<comment type="similarity">
    <text evidence="1">Belongs to the peptidase C2 family.</text>
</comment>
<dbReference type="InterPro" id="IPR010310">
    <property type="entry name" value="T7SS_ESAT-6-like"/>
</dbReference>
<dbReference type="InterPro" id="IPR036689">
    <property type="entry name" value="ESAT-6-like_sf"/>
</dbReference>
<comment type="caution">
    <text evidence="7">The sequence shown here is derived from an EMBL/GenBank/DDBJ whole genome shotgun (WGS) entry which is preliminary data.</text>
</comment>
<evidence type="ECO:0000313" key="8">
    <source>
        <dbReference type="Proteomes" id="UP001428290"/>
    </source>
</evidence>
<dbReference type="PANTHER" id="PTHR10183">
    <property type="entry name" value="CALPAIN"/>
    <property type="match status" value="1"/>
</dbReference>
<dbReference type="Pfam" id="PF00648">
    <property type="entry name" value="Peptidase_C2"/>
    <property type="match status" value="1"/>
</dbReference>
<accession>A0ABP9X1X5</accession>
<dbReference type="PROSITE" id="PS50203">
    <property type="entry name" value="CALPAIN_CAT"/>
    <property type="match status" value="1"/>
</dbReference>
<dbReference type="InterPro" id="IPR038765">
    <property type="entry name" value="Papain-like_cys_pep_sf"/>
</dbReference>
<dbReference type="SUPFAM" id="SSF54001">
    <property type="entry name" value="Cysteine proteinases"/>
    <property type="match status" value="1"/>
</dbReference>
<organism evidence="7 8">
    <name type="scientific">Herpetosiphon gulosus</name>
    <dbReference type="NCBI Taxonomy" id="1973496"/>
    <lineage>
        <taxon>Bacteria</taxon>
        <taxon>Bacillati</taxon>
        <taxon>Chloroflexota</taxon>
        <taxon>Chloroflexia</taxon>
        <taxon>Herpetosiphonales</taxon>
        <taxon>Herpetosiphonaceae</taxon>
        <taxon>Herpetosiphon</taxon>
    </lineage>
</organism>
<keyword evidence="4 5" id="KW-0788">Thiol protease</keyword>
<dbReference type="Pfam" id="PF06013">
    <property type="entry name" value="WXG100"/>
    <property type="match status" value="1"/>
</dbReference>
<dbReference type="Proteomes" id="UP001428290">
    <property type="component" value="Unassembled WGS sequence"/>
</dbReference>
<dbReference type="InterPro" id="IPR022684">
    <property type="entry name" value="Calpain_cysteine_protease"/>
</dbReference>
<evidence type="ECO:0000256" key="1">
    <source>
        <dbReference type="ARBA" id="ARBA00007623"/>
    </source>
</evidence>
<evidence type="ECO:0000313" key="7">
    <source>
        <dbReference type="EMBL" id="GAA5528831.1"/>
    </source>
</evidence>
<keyword evidence="8" id="KW-1185">Reference proteome</keyword>
<sequence length="384" mass="42979">MPAPIVQIDYDLIKQVAQRFQRQTEQVQTIRQQIQQVAEPLIAGAWQGAAATAFANEYQSQLLPALQRLTLVLRTAQQVSLELSGVLHEAEREAASLFRAEVVLNQTTDQAGKYKDAYLEISEMRPVEGELYLAGGADMRQGIHPSDADQGQIGNCFVVASLAAVAQNNPDVIRNAIEDNGDGTYTVTFYQREANSRFNRLNNWFDNGFDPVKITVTAEFPVLADGTQPYIHENQEVLDGKRELWPAIIEKAYAQFLSQSSNPIDMYSTLNKGGNPADVLEAITGQRSEINEPQTYSIHQLATMHNNQQAIIFGTPDPTNPSVNQPAFVNKQLQPKHAYYVSHIDQQRNRVTLRNPWSWDEPPVTVDYADLEQVFNVVITNPID</sequence>
<dbReference type="InterPro" id="IPR001300">
    <property type="entry name" value="Peptidase_C2_calpain_cat"/>
</dbReference>
<proteinExistence type="inferred from homology"/>
<evidence type="ECO:0000256" key="2">
    <source>
        <dbReference type="ARBA" id="ARBA00022670"/>
    </source>
</evidence>
<dbReference type="SUPFAM" id="SSF140453">
    <property type="entry name" value="EsxAB dimer-like"/>
    <property type="match status" value="1"/>
</dbReference>
<keyword evidence="3 5" id="KW-0378">Hydrolase</keyword>
<dbReference type="EMBL" id="BAABRU010000008">
    <property type="protein sequence ID" value="GAA5528831.1"/>
    <property type="molecule type" value="Genomic_DNA"/>
</dbReference>
<gene>
    <name evidence="7" type="ORF">Hgul01_02633</name>
</gene>
<feature type="active site" evidence="5">
    <location>
        <position position="355"/>
    </location>
</feature>
<evidence type="ECO:0000259" key="6">
    <source>
        <dbReference type="PROSITE" id="PS50203"/>
    </source>
</evidence>
<evidence type="ECO:0000256" key="4">
    <source>
        <dbReference type="ARBA" id="ARBA00022807"/>
    </source>
</evidence>
<protein>
    <recommendedName>
        <fullName evidence="6">Calpain catalytic domain-containing protein</fullName>
    </recommendedName>
</protein>